<accession>A0A5Y3W7F9</accession>
<dbReference type="EMBL" id="AAIYJF010000025">
    <property type="protein sequence ID" value="ECJ4379988.1"/>
    <property type="molecule type" value="Genomic_DNA"/>
</dbReference>
<comment type="caution">
    <text evidence="1">The sequence shown here is derived from an EMBL/GenBank/DDBJ whole genome shotgun (WGS) entry which is preliminary data.</text>
</comment>
<dbReference type="GO" id="GO:0007155">
    <property type="term" value="P:cell adhesion"/>
    <property type="evidence" value="ECO:0007669"/>
    <property type="project" value="InterPro"/>
</dbReference>
<dbReference type="Gene3D" id="2.60.40.1090">
    <property type="entry name" value="Fimbrial-type adhesion domain"/>
    <property type="match status" value="1"/>
</dbReference>
<protein>
    <submittedName>
        <fullName evidence="1">Type 1 fimbrial protein</fullName>
    </submittedName>
</protein>
<dbReference type="GO" id="GO:0009289">
    <property type="term" value="C:pilus"/>
    <property type="evidence" value="ECO:0007669"/>
    <property type="project" value="InterPro"/>
</dbReference>
<reference evidence="1" key="1">
    <citation type="submission" date="2018-05" db="EMBL/GenBank/DDBJ databases">
        <authorList>
            <person name="Ashton P.M."/>
            <person name="Dallman T."/>
            <person name="Nair S."/>
            <person name="De Pinna E."/>
            <person name="Peters T."/>
            <person name="Grant K."/>
        </authorList>
    </citation>
    <scope>NUCLEOTIDE SEQUENCE [LARGE SCALE GENOMIC DNA]</scope>
    <source>
        <strain evidence="1">474878</strain>
    </source>
</reference>
<name>A0A5Y3W7F9_SALDZ</name>
<dbReference type="Proteomes" id="UP000839781">
    <property type="component" value="Unassembled WGS sequence"/>
</dbReference>
<organism evidence="1">
    <name type="scientific">Salmonella diarizonae</name>
    <dbReference type="NCBI Taxonomy" id="59204"/>
    <lineage>
        <taxon>Bacteria</taxon>
        <taxon>Pseudomonadati</taxon>
        <taxon>Pseudomonadota</taxon>
        <taxon>Gammaproteobacteria</taxon>
        <taxon>Enterobacterales</taxon>
        <taxon>Enterobacteriaceae</taxon>
        <taxon>Salmonella</taxon>
    </lineage>
</organism>
<dbReference type="SUPFAM" id="SSF49401">
    <property type="entry name" value="Bacterial adhesins"/>
    <property type="match status" value="1"/>
</dbReference>
<dbReference type="InterPro" id="IPR008966">
    <property type="entry name" value="Adhesion_dom_sf"/>
</dbReference>
<proteinExistence type="predicted"/>
<dbReference type="InterPro" id="IPR036937">
    <property type="entry name" value="Adhesion_dom_fimbrial_sf"/>
</dbReference>
<evidence type="ECO:0000313" key="1">
    <source>
        <dbReference type="EMBL" id="ECJ4379988.1"/>
    </source>
</evidence>
<gene>
    <name evidence="1" type="ORF">DLB95_22880</name>
</gene>
<sequence length="223" mass="23808">MSNIKLTEIHVRRWFCYPAGALVLAVAGGVILSAPAGNVFAAGTATTTLNLKTRLTKATCNIEIGEGGPTSGSYDMGTFTTYPVMEERELTGNVTDMYLVMGCRYLPEADTGVAMTIIPGAEAPDRPGYIASIKDDGKAGPDLLLVDMDNGDSPVTFNPSLSWGGGCTSVHAGQYCLHITRKTDDEYRIPLGVRVVIPEGSRRGEILTAGRWRATATLNISYQ</sequence>
<dbReference type="AlphaFoldDB" id="A0A5Y3W7F9"/>